<evidence type="ECO:0000256" key="1">
    <source>
        <dbReference type="ARBA" id="ARBA00007953"/>
    </source>
</evidence>
<dbReference type="CDD" id="cd02576">
    <property type="entry name" value="PseudoU_synth_ScPUS7"/>
    <property type="match status" value="1"/>
</dbReference>
<dbReference type="Proteomes" id="UP000515908">
    <property type="component" value="Chromosome 01"/>
</dbReference>
<organism evidence="4 5">
    <name type="scientific">Angomonas deanei</name>
    <dbReference type="NCBI Taxonomy" id="59799"/>
    <lineage>
        <taxon>Eukaryota</taxon>
        <taxon>Discoba</taxon>
        <taxon>Euglenozoa</taxon>
        <taxon>Kinetoplastea</taxon>
        <taxon>Metakinetoplastina</taxon>
        <taxon>Trypanosomatida</taxon>
        <taxon>Trypanosomatidae</taxon>
        <taxon>Strigomonadinae</taxon>
        <taxon>Angomonas</taxon>
    </lineage>
</organism>
<sequence>MLDHHKMTEHIENKEEVNQLMEREKLIGIHHSLVDLVFADRKLAPVPKPIVSLKTLYTDFVVREISPFYGDKKPLQLEEIPTEENAQELTKTSETPNVDVAPAKRARTDELDMDQVKSELEEKLKPVINNDDFTKLVELVETGGDKMTLTSEITEKANRTLVHQVIRSALKGVYVSVTDNGAISILKATGKEKREDNRRSRPLRARPFLHFTMYKENLENNQVLNIIAKNLTIGVRQIQFCGSKDKRAVTLQRMCIQDMQPARLSLVNSRKSGGNNTVKVCSFDYRNHGLTLGDALGNHFRIVLRVSHRGDTADGALNDASYWSEVQRVLNEVGCINYFGPQRFGTTQVLTSDVGLCLLRKDYPEALRLLLEGKSSFVPEVKQCFEPLQQQRYSEVLELLPHFCYDERTLFRHLVNQPGDYLGAFLSLPRTLAMLYFHAVQSLVWNEIASLRIAKSRAVLPGDMVLEAVYNERMGKTPAVVEKKEDKPLEEVRVLTADEVSHFTIRDIILPVPGPDEALVFPLEDSSSRESYKRHLEKLGIPFLIATGDVPKEEKEASPIGALVKHFHFHGGYRGLVLSPSDFHVSIQSFTGWRTPLTPTDLQAVSEEEAAPEGNGDTNEYKAIIAEFSLPPGCYATCVLREFSRAVGESFHASKS</sequence>
<dbReference type="InterPro" id="IPR001656">
    <property type="entry name" value="PsdUridine_synth_TruD"/>
</dbReference>
<dbReference type="PIRSF" id="PIRSF037016">
    <property type="entry name" value="Pseudouridin_synth_euk_prd"/>
    <property type="match status" value="1"/>
</dbReference>
<evidence type="ECO:0000256" key="2">
    <source>
        <dbReference type="ARBA" id="ARBA00023235"/>
    </source>
</evidence>
<evidence type="ECO:0000313" key="5">
    <source>
        <dbReference type="Proteomes" id="UP000515908"/>
    </source>
</evidence>
<name>A0A7G2C1T5_9TRYP</name>
<dbReference type="InterPro" id="IPR042214">
    <property type="entry name" value="TruD_catalytic"/>
</dbReference>
<reference evidence="4 5" key="1">
    <citation type="submission" date="2020-08" db="EMBL/GenBank/DDBJ databases">
        <authorList>
            <person name="Newling K."/>
            <person name="Davey J."/>
            <person name="Forrester S."/>
        </authorList>
    </citation>
    <scope>NUCLEOTIDE SEQUENCE [LARGE SCALE GENOMIC DNA]</scope>
    <source>
        <strain evidence="5">Crithidia deanei Carvalho (ATCC PRA-265)</strain>
    </source>
</reference>
<accession>A0A7G2C1T5</accession>
<dbReference type="PANTHER" id="PTHR13326:SF21">
    <property type="entry name" value="PSEUDOURIDYLATE SYNTHASE PUS7L"/>
    <property type="match status" value="1"/>
</dbReference>
<dbReference type="AlphaFoldDB" id="A0A7G2C1T5"/>
<feature type="domain" description="TRUD" evidence="3">
    <location>
        <begin position="334"/>
        <end position="569"/>
    </location>
</feature>
<protein>
    <submittedName>
        <fullName evidence="4">tRNA pseudouridine synthase D (TruD), putative</fullName>
    </submittedName>
</protein>
<dbReference type="GO" id="GO:0003723">
    <property type="term" value="F:RNA binding"/>
    <property type="evidence" value="ECO:0007669"/>
    <property type="project" value="InterPro"/>
</dbReference>
<dbReference type="InterPro" id="IPR011760">
    <property type="entry name" value="PsdUridine_synth_TruD_insert"/>
</dbReference>
<dbReference type="Gene3D" id="3.30.2350.20">
    <property type="entry name" value="TruD, catalytic domain"/>
    <property type="match status" value="2"/>
</dbReference>
<dbReference type="PROSITE" id="PS50984">
    <property type="entry name" value="TRUD"/>
    <property type="match status" value="1"/>
</dbReference>
<proteinExistence type="inferred from homology"/>
<dbReference type="GO" id="GO:0001522">
    <property type="term" value="P:pseudouridine synthesis"/>
    <property type="evidence" value="ECO:0007669"/>
    <property type="project" value="InterPro"/>
</dbReference>
<dbReference type="SUPFAM" id="SSF55120">
    <property type="entry name" value="Pseudouridine synthase"/>
    <property type="match status" value="1"/>
</dbReference>
<keyword evidence="2" id="KW-0413">Isomerase</keyword>
<dbReference type="PANTHER" id="PTHR13326">
    <property type="entry name" value="TRNA PSEUDOURIDINE SYNTHASE D"/>
    <property type="match status" value="1"/>
</dbReference>
<comment type="similarity">
    <text evidence="1">Belongs to the pseudouridine synthase TruD family.</text>
</comment>
<dbReference type="GO" id="GO:0005634">
    <property type="term" value="C:nucleus"/>
    <property type="evidence" value="ECO:0007669"/>
    <property type="project" value="TreeGrafter"/>
</dbReference>
<dbReference type="VEuPathDB" id="TriTrypDB:ADEAN_000061700"/>
<dbReference type="GO" id="GO:0009982">
    <property type="term" value="F:pseudouridine synthase activity"/>
    <property type="evidence" value="ECO:0007669"/>
    <property type="project" value="InterPro"/>
</dbReference>
<dbReference type="Pfam" id="PF01142">
    <property type="entry name" value="TruD"/>
    <property type="match status" value="1"/>
</dbReference>
<evidence type="ECO:0000313" key="4">
    <source>
        <dbReference type="EMBL" id="CAD2213181.1"/>
    </source>
</evidence>
<dbReference type="EMBL" id="LR877145">
    <property type="protein sequence ID" value="CAD2213181.1"/>
    <property type="molecule type" value="Genomic_DNA"/>
</dbReference>
<dbReference type="OrthoDB" id="447290at2759"/>
<evidence type="ECO:0000259" key="3">
    <source>
        <dbReference type="PROSITE" id="PS50984"/>
    </source>
</evidence>
<keyword evidence="5" id="KW-1185">Reference proteome</keyword>
<dbReference type="InterPro" id="IPR020103">
    <property type="entry name" value="PsdUridine_synth_cat_dom_sf"/>
</dbReference>
<gene>
    <name evidence="4" type="ORF">ADEAN_000061700</name>
</gene>